<dbReference type="FunFam" id="3.40.50.11980:FF:000001">
    <property type="entry name" value="ZC3H12A isoform 1"/>
    <property type="match status" value="1"/>
</dbReference>
<comment type="caution">
    <text evidence="2">The sequence shown here is derived from an EMBL/GenBank/DDBJ whole genome shotgun (WGS) entry which is preliminary data.</text>
</comment>
<feature type="non-terminal residue" evidence="2">
    <location>
        <position position="1"/>
    </location>
</feature>
<name>A0AAV5WE38_9BILA</name>
<dbReference type="GO" id="GO:0036464">
    <property type="term" value="C:cytoplasmic ribonucleoprotein granule"/>
    <property type="evidence" value="ECO:0007669"/>
    <property type="project" value="TreeGrafter"/>
</dbReference>
<reference evidence="2" key="1">
    <citation type="submission" date="2023-10" db="EMBL/GenBank/DDBJ databases">
        <title>Genome assembly of Pristionchus species.</title>
        <authorList>
            <person name="Yoshida K."/>
            <person name="Sommer R.J."/>
        </authorList>
    </citation>
    <scope>NUCLEOTIDE SEQUENCE</scope>
    <source>
        <strain evidence="2">RS5133</strain>
    </source>
</reference>
<organism evidence="2 3">
    <name type="scientific">Pristionchus fissidentatus</name>
    <dbReference type="NCBI Taxonomy" id="1538716"/>
    <lineage>
        <taxon>Eukaryota</taxon>
        <taxon>Metazoa</taxon>
        <taxon>Ecdysozoa</taxon>
        <taxon>Nematoda</taxon>
        <taxon>Chromadorea</taxon>
        <taxon>Rhabditida</taxon>
        <taxon>Rhabditina</taxon>
        <taxon>Diplogasteromorpha</taxon>
        <taxon>Diplogasteroidea</taxon>
        <taxon>Neodiplogasteridae</taxon>
        <taxon>Pristionchus</taxon>
    </lineage>
</organism>
<dbReference type="EMBL" id="BTSY01000005">
    <property type="protein sequence ID" value="GMT28710.1"/>
    <property type="molecule type" value="Genomic_DNA"/>
</dbReference>
<sequence length="318" mass="35551">RGRWEDSSHPEYSSMHRPLCRATGSARRLLPPDDSSYESCSEESHLSLSRQTSGHASLIADSMVSSSLSSNFSSLSIDGDNKLIAHAIALGYDETDVERALSHMGPHMSQECVLSWLLANASPSTLYPVSPSISSNLRPIIIDGSNIAMAHGRRSIFSCSGIRECISFFERRGHDDILVFLPAYRREKPRSQAPVSDHHILEELDEKGKIVWTPSRRIEGRRIVCHDDRYILRTAIAKEGIVVSNDEFRDLSKEDASYKTVIDNRLLMYSFVDGRFMPPEDPLGRGGPTLDQFLSNESSSKTHICPYGKKCTYGKKCK</sequence>
<dbReference type="PANTHER" id="PTHR12876:SF37">
    <property type="entry name" value="ENDORIBONUCLEASE REGE-1-RELATED"/>
    <property type="match status" value="1"/>
</dbReference>
<dbReference type="InterPro" id="IPR051101">
    <property type="entry name" value="ZC3H12/N4BP1_RNase_Reg"/>
</dbReference>
<dbReference type="GO" id="GO:0003729">
    <property type="term" value="F:mRNA binding"/>
    <property type="evidence" value="ECO:0007669"/>
    <property type="project" value="TreeGrafter"/>
</dbReference>
<evidence type="ECO:0000259" key="1">
    <source>
        <dbReference type="Pfam" id="PF11977"/>
    </source>
</evidence>
<protein>
    <recommendedName>
        <fullName evidence="1">RNase NYN domain-containing protein</fullName>
    </recommendedName>
</protein>
<dbReference type="Gene3D" id="3.40.50.11980">
    <property type="match status" value="1"/>
</dbReference>
<keyword evidence="3" id="KW-1185">Reference proteome</keyword>
<dbReference type="InterPro" id="IPR021869">
    <property type="entry name" value="RNase_Zc3h12_NYN"/>
</dbReference>
<evidence type="ECO:0000313" key="3">
    <source>
        <dbReference type="Proteomes" id="UP001432322"/>
    </source>
</evidence>
<gene>
    <name evidence="2" type="ORF">PFISCL1PPCAC_20007</name>
</gene>
<dbReference type="Pfam" id="PF11977">
    <property type="entry name" value="RNase_Zc3h12a"/>
    <property type="match status" value="1"/>
</dbReference>
<dbReference type="AlphaFoldDB" id="A0AAV5WE38"/>
<proteinExistence type="predicted"/>
<dbReference type="Proteomes" id="UP001432322">
    <property type="component" value="Unassembled WGS sequence"/>
</dbReference>
<dbReference type="GO" id="GO:0005634">
    <property type="term" value="C:nucleus"/>
    <property type="evidence" value="ECO:0007669"/>
    <property type="project" value="TreeGrafter"/>
</dbReference>
<dbReference type="PANTHER" id="PTHR12876">
    <property type="entry name" value="N4BP1-RELATED"/>
    <property type="match status" value="1"/>
</dbReference>
<accession>A0AAV5WE38</accession>
<feature type="domain" description="RNase NYN" evidence="1">
    <location>
        <begin position="137"/>
        <end position="292"/>
    </location>
</feature>
<feature type="non-terminal residue" evidence="2">
    <location>
        <position position="318"/>
    </location>
</feature>
<evidence type="ECO:0000313" key="2">
    <source>
        <dbReference type="EMBL" id="GMT28710.1"/>
    </source>
</evidence>
<dbReference type="GO" id="GO:0004521">
    <property type="term" value="F:RNA endonuclease activity"/>
    <property type="evidence" value="ECO:0007669"/>
    <property type="project" value="TreeGrafter"/>
</dbReference>